<dbReference type="FunFam" id="3.40.50.300:FF:002288">
    <property type="entry name" value="Probable thymidylate kinase"/>
    <property type="match status" value="1"/>
</dbReference>
<keyword evidence="3" id="KW-0547">Nucleotide-binding</keyword>
<dbReference type="GO" id="GO:0006233">
    <property type="term" value="P:dTDP biosynthetic process"/>
    <property type="evidence" value="ECO:0007669"/>
    <property type="project" value="TreeGrafter"/>
</dbReference>
<dbReference type="GO" id="GO:0006235">
    <property type="term" value="P:dTTP biosynthetic process"/>
    <property type="evidence" value="ECO:0007669"/>
    <property type="project" value="TreeGrafter"/>
</dbReference>
<dbReference type="GO" id="GO:0005524">
    <property type="term" value="F:ATP binding"/>
    <property type="evidence" value="ECO:0007669"/>
    <property type="project" value="UniProtKB-KW"/>
</dbReference>
<evidence type="ECO:0000256" key="1">
    <source>
        <dbReference type="ARBA" id="ARBA00009776"/>
    </source>
</evidence>
<dbReference type="RefSeq" id="WP_069195102.1">
    <property type="nucleotide sequence ID" value="NZ_RLII01000007.1"/>
</dbReference>
<comment type="caution">
    <text evidence="6">The sequence shown here is derived from an EMBL/GenBank/DDBJ whole genome shotgun (WGS) entry which is preliminary data.</text>
</comment>
<accession>A0A4Q0I4U9</accession>
<dbReference type="Gene3D" id="3.40.50.300">
    <property type="entry name" value="P-loop containing nucleotide triphosphate hydrolases"/>
    <property type="match status" value="1"/>
</dbReference>
<evidence type="ECO:0000313" key="6">
    <source>
        <dbReference type="EMBL" id="RXE59291.1"/>
    </source>
</evidence>
<evidence type="ECO:0000259" key="5">
    <source>
        <dbReference type="Pfam" id="PF02223"/>
    </source>
</evidence>
<evidence type="ECO:0000256" key="3">
    <source>
        <dbReference type="ARBA" id="ARBA00022741"/>
    </source>
</evidence>
<dbReference type="SUPFAM" id="SSF52540">
    <property type="entry name" value="P-loop containing nucleoside triphosphate hydrolases"/>
    <property type="match status" value="1"/>
</dbReference>
<keyword evidence="6" id="KW-0808">Transferase</keyword>
<dbReference type="GO" id="GO:0004798">
    <property type="term" value="F:dTMP kinase activity"/>
    <property type="evidence" value="ECO:0007669"/>
    <property type="project" value="TreeGrafter"/>
</dbReference>
<keyword evidence="6" id="KW-0418">Kinase</keyword>
<dbReference type="OrthoDB" id="9774907at2"/>
<dbReference type="AlphaFoldDB" id="A0A4Q0I4U9"/>
<dbReference type="GO" id="GO:0005829">
    <property type="term" value="C:cytosol"/>
    <property type="evidence" value="ECO:0007669"/>
    <property type="project" value="TreeGrafter"/>
</dbReference>
<dbReference type="InterPro" id="IPR039430">
    <property type="entry name" value="Thymidylate_kin-like_dom"/>
</dbReference>
<evidence type="ECO:0000256" key="2">
    <source>
        <dbReference type="ARBA" id="ARBA00017144"/>
    </source>
</evidence>
<keyword evidence="7" id="KW-1185">Reference proteome</keyword>
<keyword evidence="4" id="KW-0067">ATP-binding</keyword>
<reference evidence="7" key="1">
    <citation type="submission" date="2018-11" db="EMBL/GenBank/DDBJ databases">
        <title>Genome sequencing of a novel mesophilic and cellulolytic organism within the genus Hungateiclostridium.</title>
        <authorList>
            <person name="Rettenmaier R."/>
            <person name="Liebl W."/>
            <person name="Zverlov V."/>
        </authorList>
    </citation>
    <scope>NUCLEOTIDE SEQUENCE [LARGE SCALE GENOMIC DNA]</scope>
    <source>
        <strain evidence="7">N2K1</strain>
    </source>
</reference>
<evidence type="ECO:0000256" key="4">
    <source>
        <dbReference type="ARBA" id="ARBA00022840"/>
    </source>
</evidence>
<comment type="similarity">
    <text evidence="1">Belongs to the thymidylate kinase family.</text>
</comment>
<protein>
    <recommendedName>
        <fullName evidence="2">Thymidylate kinase</fullName>
    </recommendedName>
</protein>
<dbReference type="EMBL" id="RLII01000007">
    <property type="protein sequence ID" value="RXE59291.1"/>
    <property type="molecule type" value="Genomic_DNA"/>
</dbReference>
<feature type="domain" description="Thymidylate kinase-like" evidence="5">
    <location>
        <begin position="11"/>
        <end position="200"/>
    </location>
</feature>
<dbReference type="PANTHER" id="PTHR10344">
    <property type="entry name" value="THYMIDYLATE KINASE"/>
    <property type="match status" value="1"/>
</dbReference>
<organism evidence="6 7">
    <name type="scientific">Acetivibrio mesophilus</name>
    <dbReference type="NCBI Taxonomy" id="2487273"/>
    <lineage>
        <taxon>Bacteria</taxon>
        <taxon>Bacillati</taxon>
        <taxon>Bacillota</taxon>
        <taxon>Clostridia</taxon>
        <taxon>Eubacteriales</taxon>
        <taxon>Oscillospiraceae</taxon>
        <taxon>Acetivibrio</taxon>
    </lineage>
</organism>
<proteinExistence type="inferred from homology"/>
<dbReference type="GO" id="GO:0006227">
    <property type="term" value="P:dUDP biosynthetic process"/>
    <property type="evidence" value="ECO:0007669"/>
    <property type="project" value="TreeGrafter"/>
</dbReference>
<name>A0A4Q0I4U9_9FIRM</name>
<dbReference type="PANTHER" id="PTHR10344:SF4">
    <property type="entry name" value="UMP-CMP KINASE 2, MITOCHONDRIAL"/>
    <property type="match status" value="1"/>
</dbReference>
<dbReference type="Pfam" id="PF02223">
    <property type="entry name" value="Thymidylate_kin"/>
    <property type="match status" value="1"/>
</dbReference>
<dbReference type="InterPro" id="IPR027417">
    <property type="entry name" value="P-loop_NTPase"/>
</dbReference>
<gene>
    <name evidence="6" type="ORF">EFD62_07945</name>
</gene>
<sequence length="227" mass="26371">MKGKLIIIESGADASGKATQTKMLYERLVEEGCKVRKITFPNYDSDSSALVKMYLNGDFGRNPEDVSPYVASTFYAVDRFASYKTDWGQAYNDGWIILADRYTTSNMVHQAAKIKDMEEKERFLDWLWDFEFGIYKLPVPDCVIFLDMPPAYSKELMEGRANKFTGDQKKDIHERNDEYLRESYNNSLYIAEKYNWTRIDCVENGTLRKIEEIQDSVYEAVSGIIRQ</sequence>
<dbReference type="Proteomes" id="UP000289166">
    <property type="component" value="Unassembled WGS sequence"/>
</dbReference>
<evidence type="ECO:0000313" key="7">
    <source>
        <dbReference type="Proteomes" id="UP000289166"/>
    </source>
</evidence>